<comment type="caution">
    <text evidence="3">The sequence shown here is derived from an EMBL/GenBank/DDBJ whole genome shotgun (WGS) entry which is preliminary data.</text>
</comment>
<protein>
    <submittedName>
        <fullName evidence="3">Uncharacterized protein</fullName>
    </submittedName>
</protein>
<proteinExistence type="predicted"/>
<accession>A0A840XPC3</accession>
<reference evidence="3 4" key="1">
    <citation type="submission" date="2020-08" db="EMBL/GenBank/DDBJ databases">
        <title>Genomic Encyclopedia of Type Strains, Phase IV (KMG-IV): sequencing the most valuable type-strain genomes for metagenomic binning, comparative biology and taxonomic classification.</title>
        <authorList>
            <person name="Goeker M."/>
        </authorList>
    </citation>
    <scope>NUCLEOTIDE SEQUENCE [LARGE SCALE GENOMIC DNA]</scope>
    <source>
        <strain evidence="3 4">DSM 25895</strain>
    </source>
</reference>
<dbReference type="Proteomes" id="UP000562254">
    <property type="component" value="Unassembled WGS sequence"/>
</dbReference>
<organism evidence="3 4">
    <name type="scientific">Neoroseomonas alkaliterrae</name>
    <dbReference type="NCBI Taxonomy" id="1452450"/>
    <lineage>
        <taxon>Bacteria</taxon>
        <taxon>Pseudomonadati</taxon>
        <taxon>Pseudomonadota</taxon>
        <taxon>Alphaproteobacteria</taxon>
        <taxon>Acetobacterales</taxon>
        <taxon>Acetobacteraceae</taxon>
        <taxon>Neoroseomonas</taxon>
    </lineage>
</organism>
<dbReference type="EMBL" id="JACIJE010000007">
    <property type="protein sequence ID" value="MBB5690448.1"/>
    <property type="molecule type" value="Genomic_DNA"/>
</dbReference>
<evidence type="ECO:0000256" key="1">
    <source>
        <dbReference type="SAM" id="MobiDB-lite"/>
    </source>
</evidence>
<evidence type="ECO:0000256" key="2">
    <source>
        <dbReference type="SAM" id="Phobius"/>
    </source>
</evidence>
<evidence type="ECO:0000313" key="4">
    <source>
        <dbReference type="Proteomes" id="UP000562254"/>
    </source>
</evidence>
<keyword evidence="2" id="KW-0812">Transmembrane</keyword>
<name>A0A840XPC3_9PROT</name>
<evidence type="ECO:0000313" key="3">
    <source>
        <dbReference type="EMBL" id="MBB5690448.1"/>
    </source>
</evidence>
<sequence length="197" mass="20126">MSETGPGAPATPPPPPMPAGPPPDAAPPRSLTGEIIGQAPYILMLAGAFGGVAYAAFSTAPSALYWKILTPCFGLLCVVAGWAGAPDRGGRIRLVWTQAAHWAAFLIAMLLLFRPEVQAVMPGRSTEIGLLLLLALGTFVAGVHAGSWRIVAVGALLAVSVPLLAFVQQTALLIVAALVLAGATAAAFLWTAARARG</sequence>
<gene>
    <name evidence="3" type="ORF">FHS88_002583</name>
</gene>
<keyword evidence="2" id="KW-1133">Transmembrane helix</keyword>
<keyword evidence="2" id="KW-0472">Membrane</keyword>
<feature type="transmembrane region" description="Helical" evidence="2">
    <location>
        <begin position="125"/>
        <end position="143"/>
    </location>
</feature>
<keyword evidence="4" id="KW-1185">Reference proteome</keyword>
<feature type="transmembrane region" description="Helical" evidence="2">
    <location>
        <begin position="39"/>
        <end position="57"/>
    </location>
</feature>
<feature type="compositionally biased region" description="Pro residues" evidence="1">
    <location>
        <begin position="9"/>
        <end position="26"/>
    </location>
</feature>
<feature type="transmembrane region" description="Helical" evidence="2">
    <location>
        <begin position="63"/>
        <end position="82"/>
    </location>
</feature>
<dbReference type="AlphaFoldDB" id="A0A840XPC3"/>
<feature type="transmembrane region" description="Helical" evidence="2">
    <location>
        <begin position="94"/>
        <end position="113"/>
    </location>
</feature>
<feature type="transmembrane region" description="Helical" evidence="2">
    <location>
        <begin position="173"/>
        <end position="193"/>
    </location>
</feature>
<feature type="region of interest" description="Disordered" evidence="1">
    <location>
        <begin position="1"/>
        <end position="29"/>
    </location>
</feature>
<dbReference type="RefSeq" id="WP_184485261.1">
    <property type="nucleotide sequence ID" value="NZ_JAAEDJ010000274.1"/>
</dbReference>